<dbReference type="Pfam" id="PF00691">
    <property type="entry name" value="OmpA"/>
    <property type="match status" value="1"/>
</dbReference>
<evidence type="ECO:0000256" key="2">
    <source>
        <dbReference type="SAM" id="SignalP"/>
    </source>
</evidence>
<keyword evidence="2" id="KW-0732">Signal</keyword>
<feature type="chain" id="PRO_5046236542" evidence="2">
    <location>
        <begin position="21"/>
        <end position="390"/>
    </location>
</feature>
<dbReference type="InterPro" id="IPR006665">
    <property type="entry name" value="OmpA-like"/>
</dbReference>
<evidence type="ECO:0000259" key="3">
    <source>
        <dbReference type="PROSITE" id="PS51123"/>
    </source>
</evidence>
<dbReference type="SUPFAM" id="SSF103088">
    <property type="entry name" value="OmpA-like"/>
    <property type="match status" value="1"/>
</dbReference>
<evidence type="ECO:0000313" key="4">
    <source>
        <dbReference type="EMBL" id="MDX8145475.1"/>
    </source>
</evidence>
<sequence>MNRRLLAALTAALLVPSLAACDSENAIPAPNFTPCTVAHDQPMAFVVGARANVPKPEVPEAVNNLMTGVARAHKPITLVRLDGKPEYVFSEDAPAAAENPDTDAAEVQQYLNRMTVAFRDKIRAQSPEANVLRALTIASQKVGPGGTIVLMDSGLQTVAPLRFGEDNVLTADPAEVSAFLSKERQLPDLSGRSVVLVGLGLTAPPQPELDPRWQTNVFDVWKSVVEAAGGCAAKVLHGSTAAAAVESPAVSVVKPPEPVQPKTCGTVELGEADNISFKPDSAEFRDPAAARTTLQRLADTMRAKKQKADLMGTTASVGPPPGRVELSARRAAAVKTVLVDLGIPADTITTRGVGTDWPGHVTDLGPGDVLLPGPAARNRKVVAALTCLEQ</sequence>
<comment type="caution">
    <text evidence="4">The sequence shown here is derived from an EMBL/GenBank/DDBJ whole genome shotgun (WGS) entry which is preliminary data.</text>
</comment>
<accession>A0ABU4V3P1</accession>
<dbReference type="PROSITE" id="PS51123">
    <property type="entry name" value="OMPA_2"/>
    <property type="match status" value="1"/>
</dbReference>
<dbReference type="Proteomes" id="UP001285352">
    <property type="component" value="Unassembled WGS sequence"/>
</dbReference>
<keyword evidence="5" id="KW-1185">Reference proteome</keyword>
<reference evidence="4 5" key="1">
    <citation type="submission" date="2023-11" db="EMBL/GenBank/DDBJ databases">
        <title>Lentzea sokolovensis, sp. nov., Lentzea kristufkii, sp. nov., and Lentzea miocenensis, sp. nov., rare actinobacteria from Sokolov Coal Basin, Miocene lacustrine sediment, Czech Republic.</title>
        <authorList>
            <person name="Lara A."/>
            <person name="Kotroba L."/>
            <person name="Nouioui I."/>
            <person name="Neumann-Schaal M."/>
            <person name="Mast Y."/>
            <person name="Chronakova A."/>
        </authorList>
    </citation>
    <scope>NUCLEOTIDE SEQUENCE [LARGE SCALE GENOMIC DNA]</scope>
    <source>
        <strain evidence="4 5">BCCO 10_0061</strain>
    </source>
</reference>
<dbReference type="PROSITE" id="PS51257">
    <property type="entry name" value="PROKAR_LIPOPROTEIN"/>
    <property type="match status" value="1"/>
</dbReference>
<evidence type="ECO:0000313" key="5">
    <source>
        <dbReference type="Proteomes" id="UP001285352"/>
    </source>
</evidence>
<evidence type="ECO:0000256" key="1">
    <source>
        <dbReference type="PROSITE-ProRule" id="PRU00473"/>
    </source>
</evidence>
<feature type="signal peptide" evidence="2">
    <location>
        <begin position="1"/>
        <end position="20"/>
    </location>
</feature>
<gene>
    <name evidence="4" type="ORF">SK854_25420</name>
</gene>
<proteinExistence type="predicted"/>
<name>A0ABU4V3P1_9PSEU</name>
<dbReference type="InterPro" id="IPR036737">
    <property type="entry name" value="OmpA-like_sf"/>
</dbReference>
<dbReference type="RefSeq" id="WP_319977608.1">
    <property type="nucleotide sequence ID" value="NZ_JAXAVU010000010.1"/>
</dbReference>
<feature type="domain" description="OmpA-like" evidence="3">
    <location>
        <begin position="264"/>
        <end position="389"/>
    </location>
</feature>
<dbReference type="EMBL" id="JAXAVU010000010">
    <property type="protein sequence ID" value="MDX8145475.1"/>
    <property type="molecule type" value="Genomic_DNA"/>
</dbReference>
<protein>
    <submittedName>
        <fullName evidence="4">OmpA family protein</fullName>
    </submittedName>
</protein>
<keyword evidence="1" id="KW-0472">Membrane</keyword>
<dbReference type="Gene3D" id="3.30.1330.60">
    <property type="entry name" value="OmpA-like domain"/>
    <property type="match status" value="1"/>
</dbReference>
<organism evidence="4 5">
    <name type="scientific">Lentzea sokolovensis</name>
    <dbReference type="NCBI Taxonomy" id="3095429"/>
    <lineage>
        <taxon>Bacteria</taxon>
        <taxon>Bacillati</taxon>
        <taxon>Actinomycetota</taxon>
        <taxon>Actinomycetes</taxon>
        <taxon>Pseudonocardiales</taxon>
        <taxon>Pseudonocardiaceae</taxon>
        <taxon>Lentzea</taxon>
    </lineage>
</organism>